<organism evidence="8 9">
    <name type="scientific">Haloferula chungangensis</name>
    <dbReference type="NCBI Taxonomy" id="1048331"/>
    <lineage>
        <taxon>Bacteria</taxon>
        <taxon>Pseudomonadati</taxon>
        <taxon>Verrucomicrobiota</taxon>
        <taxon>Verrucomicrobiia</taxon>
        <taxon>Verrucomicrobiales</taxon>
        <taxon>Verrucomicrobiaceae</taxon>
        <taxon>Haloferula</taxon>
    </lineage>
</organism>
<keyword evidence="2" id="KW-0805">Transcription regulation</keyword>
<evidence type="ECO:0000313" key="8">
    <source>
        <dbReference type="EMBL" id="MFC7335551.1"/>
    </source>
</evidence>
<sequence>MKGGVANEWKQWLSENGHRLLLFARGWAPCREDAEDLVQEAIIRLWNLQKENGGAPPDLPLVFSTIRFCGLNRHRSDKRRRKREESIIYMNDFEDVWLDPAVEEDEEALMLRRAVQGLSEKLREVVTMKIWGGLTFAQISESLAISPNTAASRYRYALEQLANDMRRVKEERYGNA</sequence>
<feature type="domain" description="RNA polymerase sigma factor 70 region 4 type 2" evidence="7">
    <location>
        <begin position="110"/>
        <end position="161"/>
    </location>
</feature>
<dbReference type="InterPro" id="IPR007627">
    <property type="entry name" value="RNA_pol_sigma70_r2"/>
</dbReference>
<comment type="similarity">
    <text evidence="1">Belongs to the sigma-70 factor family. ECF subfamily.</text>
</comment>
<evidence type="ECO:0000256" key="1">
    <source>
        <dbReference type="ARBA" id="ARBA00010641"/>
    </source>
</evidence>
<dbReference type="EMBL" id="JBHTBS010000001">
    <property type="protein sequence ID" value="MFC7335551.1"/>
    <property type="molecule type" value="Genomic_DNA"/>
</dbReference>
<dbReference type="InterPro" id="IPR036388">
    <property type="entry name" value="WH-like_DNA-bd_sf"/>
</dbReference>
<protein>
    <submittedName>
        <fullName evidence="8">RNA polymerase sigma factor</fullName>
    </submittedName>
</protein>
<dbReference type="PANTHER" id="PTHR43133">
    <property type="entry name" value="RNA POLYMERASE ECF-TYPE SIGMA FACTO"/>
    <property type="match status" value="1"/>
</dbReference>
<dbReference type="Gene3D" id="1.10.10.10">
    <property type="entry name" value="Winged helix-like DNA-binding domain superfamily/Winged helix DNA-binding domain"/>
    <property type="match status" value="1"/>
</dbReference>
<gene>
    <name evidence="8" type="ORF">ACFQY0_00060</name>
</gene>
<evidence type="ECO:0000256" key="5">
    <source>
        <dbReference type="ARBA" id="ARBA00023163"/>
    </source>
</evidence>
<dbReference type="Pfam" id="PF04542">
    <property type="entry name" value="Sigma70_r2"/>
    <property type="match status" value="1"/>
</dbReference>
<keyword evidence="9" id="KW-1185">Reference proteome</keyword>
<proteinExistence type="inferred from homology"/>
<evidence type="ECO:0000256" key="4">
    <source>
        <dbReference type="ARBA" id="ARBA00023125"/>
    </source>
</evidence>
<dbReference type="InterPro" id="IPR014284">
    <property type="entry name" value="RNA_pol_sigma-70_dom"/>
</dbReference>
<keyword evidence="3" id="KW-0731">Sigma factor</keyword>
<dbReference type="RefSeq" id="WP_379707769.1">
    <property type="nucleotide sequence ID" value="NZ_JBHTBS010000001.1"/>
</dbReference>
<keyword evidence="4" id="KW-0238">DNA-binding</keyword>
<dbReference type="InterPro" id="IPR013249">
    <property type="entry name" value="RNA_pol_sigma70_r4_t2"/>
</dbReference>
<reference evidence="9" key="1">
    <citation type="journal article" date="2019" name="Int. J. Syst. Evol. Microbiol.">
        <title>The Global Catalogue of Microorganisms (GCM) 10K type strain sequencing project: providing services to taxonomists for standard genome sequencing and annotation.</title>
        <authorList>
            <consortium name="The Broad Institute Genomics Platform"/>
            <consortium name="The Broad Institute Genome Sequencing Center for Infectious Disease"/>
            <person name="Wu L."/>
            <person name="Ma J."/>
        </authorList>
    </citation>
    <scope>NUCLEOTIDE SEQUENCE [LARGE SCALE GENOMIC DNA]</scope>
    <source>
        <strain evidence="9">CGMCC 4.1467</strain>
    </source>
</reference>
<evidence type="ECO:0000313" key="9">
    <source>
        <dbReference type="Proteomes" id="UP001596472"/>
    </source>
</evidence>
<dbReference type="PANTHER" id="PTHR43133:SF8">
    <property type="entry name" value="RNA POLYMERASE SIGMA FACTOR HI_1459-RELATED"/>
    <property type="match status" value="1"/>
</dbReference>
<dbReference type="Proteomes" id="UP001596472">
    <property type="component" value="Unassembled WGS sequence"/>
</dbReference>
<dbReference type="InterPro" id="IPR013324">
    <property type="entry name" value="RNA_pol_sigma_r3/r4-like"/>
</dbReference>
<dbReference type="InterPro" id="IPR013325">
    <property type="entry name" value="RNA_pol_sigma_r2"/>
</dbReference>
<dbReference type="Pfam" id="PF08281">
    <property type="entry name" value="Sigma70_r4_2"/>
    <property type="match status" value="1"/>
</dbReference>
<evidence type="ECO:0000256" key="2">
    <source>
        <dbReference type="ARBA" id="ARBA00023015"/>
    </source>
</evidence>
<dbReference type="SUPFAM" id="SSF88659">
    <property type="entry name" value="Sigma3 and sigma4 domains of RNA polymerase sigma factors"/>
    <property type="match status" value="1"/>
</dbReference>
<evidence type="ECO:0000259" key="7">
    <source>
        <dbReference type="Pfam" id="PF08281"/>
    </source>
</evidence>
<feature type="domain" description="RNA polymerase sigma-70 region 2" evidence="6">
    <location>
        <begin position="15"/>
        <end position="47"/>
    </location>
</feature>
<name>A0ABW2KZM2_9BACT</name>
<dbReference type="InterPro" id="IPR039425">
    <property type="entry name" value="RNA_pol_sigma-70-like"/>
</dbReference>
<evidence type="ECO:0000256" key="3">
    <source>
        <dbReference type="ARBA" id="ARBA00023082"/>
    </source>
</evidence>
<comment type="caution">
    <text evidence="8">The sequence shown here is derived from an EMBL/GenBank/DDBJ whole genome shotgun (WGS) entry which is preliminary data.</text>
</comment>
<dbReference type="SUPFAM" id="SSF88946">
    <property type="entry name" value="Sigma2 domain of RNA polymerase sigma factors"/>
    <property type="match status" value="1"/>
</dbReference>
<keyword evidence="5" id="KW-0804">Transcription</keyword>
<dbReference type="NCBIfam" id="TIGR02937">
    <property type="entry name" value="sigma70-ECF"/>
    <property type="match status" value="1"/>
</dbReference>
<evidence type="ECO:0000259" key="6">
    <source>
        <dbReference type="Pfam" id="PF04542"/>
    </source>
</evidence>
<dbReference type="Gene3D" id="1.10.1740.10">
    <property type="match status" value="1"/>
</dbReference>
<accession>A0ABW2KZM2</accession>